<evidence type="ECO:0000256" key="7">
    <source>
        <dbReference type="ARBA" id="ARBA00023242"/>
    </source>
</evidence>
<dbReference type="GO" id="GO:0003700">
    <property type="term" value="F:DNA-binding transcription factor activity"/>
    <property type="evidence" value="ECO:0007669"/>
    <property type="project" value="TreeGrafter"/>
</dbReference>
<dbReference type="SUPFAM" id="SSF57667">
    <property type="entry name" value="beta-beta-alpha zinc fingers"/>
    <property type="match status" value="1"/>
</dbReference>
<feature type="domain" description="C2H2-type" evidence="10">
    <location>
        <begin position="475"/>
        <end position="502"/>
    </location>
</feature>
<dbReference type="InterPro" id="IPR013087">
    <property type="entry name" value="Znf_C2H2_type"/>
</dbReference>
<feature type="region of interest" description="Disordered" evidence="9">
    <location>
        <begin position="140"/>
        <end position="165"/>
    </location>
</feature>
<accession>A0AA36GPN2</accession>
<keyword evidence="2" id="KW-0479">Metal-binding</keyword>
<organism evidence="11 12">
    <name type="scientific">Cylicocyclus nassatus</name>
    <name type="common">Nematode worm</name>
    <dbReference type="NCBI Taxonomy" id="53992"/>
    <lineage>
        <taxon>Eukaryota</taxon>
        <taxon>Metazoa</taxon>
        <taxon>Ecdysozoa</taxon>
        <taxon>Nematoda</taxon>
        <taxon>Chromadorea</taxon>
        <taxon>Rhabditida</taxon>
        <taxon>Rhabditina</taxon>
        <taxon>Rhabditomorpha</taxon>
        <taxon>Strongyloidea</taxon>
        <taxon>Strongylidae</taxon>
        <taxon>Cylicocyclus</taxon>
    </lineage>
</organism>
<feature type="region of interest" description="Disordered" evidence="9">
    <location>
        <begin position="364"/>
        <end position="416"/>
    </location>
</feature>
<evidence type="ECO:0000256" key="4">
    <source>
        <dbReference type="ARBA" id="ARBA00022771"/>
    </source>
</evidence>
<name>A0AA36GPN2_CYLNA</name>
<dbReference type="Gene3D" id="3.30.160.60">
    <property type="entry name" value="Classic Zinc Finger"/>
    <property type="match status" value="2"/>
</dbReference>
<protein>
    <recommendedName>
        <fullName evidence="10">C2H2-type domain-containing protein</fullName>
    </recommendedName>
</protein>
<keyword evidence="4 8" id="KW-0863">Zinc-finger</keyword>
<evidence type="ECO:0000256" key="8">
    <source>
        <dbReference type="PROSITE-ProRule" id="PRU00042"/>
    </source>
</evidence>
<dbReference type="GO" id="GO:0008270">
    <property type="term" value="F:zinc ion binding"/>
    <property type="evidence" value="ECO:0007669"/>
    <property type="project" value="UniProtKB-KW"/>
</dbReference>
<feature type="compositionally biased region" description="Polar residues" evidence="9">
    <location>
        <begin position="399"/>
        <end position="409"/>
    </location>
</feature>
<comment type="caution">
    <text evidence="11">The sequence shown here is derived from an EMBL/GenBank/DDBJ whole genome shotgun (WGS) entry which is preliminary data.</text>
</comment>
<evidence type="ECO:0000259" key="10">
    <source>
        <dbReference type="PROSITE" id="PS50157"/>
    </source>
</evidence>
<feature type="compositionally biased region" description="Polar residues" evidence="9">
    <location>
        <begin position="374"/>
        <end position="385"/>
    </location>
</feature>
<evidence type="ECO:0000313" key="12">
    <source>
        <dbReference type="Proteomes" id="UP001176961"/>
    </source>
</evidence>
<evidence type="ECO:0000256" key="6">
    <source>
        <dbReference type="ARBA" id="ARBA00023125"/>
    </source>
</evidence>
<evidence type="ECO:0000256" key="3">
    <source>
        <dbReference type="ARBA" id="ARBA00022737"/>
    </source>
</evidence>
<dbReference type="InterPro" id="IPR036236">
    <property type="entry name" value="Znf_C2H2_sf"/>
</dbReference>
<dbReference type="PANTHER" id="PTHR24404">
    <property type="entry name" value="ZINC FINGER PROTEIN"/>
    <property type="match status" value="1"/>
</dbReference>
<proteinExistence type="predicted"/>
<feature type="compositionally biased region" description="Acidic residues" evidence="9">
    <location>
        <begin position="147"/>
        <end position="156"/>
    </location>
</feature>
<comment type="subcellular location">
    <subcellularLocation>
        <location evidence="1">Nucleus</location>
    </subcellularLocation>
</comment>
<keyword evidence="3" id="KW-0677">Repeat</keyword>
<dbReference type="EMBL" id="CATQJL010000112">
    <property type="protein sequence ID" value="CAJ0595918.1"/>
    <property type="molecule type" value="Genomic_DNA"/>
</dbReference>
<dbReference type="Proteomes" id="UP001176961">
    <property type="component" value="Unassembled WGS sequence"/>
</dbReference>
<dbReference type="InterPro" id="IPR050589">
    <property type="entry name" value="Ikaros_C2H2-ZF"/>
</dbReference>
<keyword evidence="5" id="KW-0862">Zinc</keyword>
<evidence type="ECO:0000256" key="9">
    <source>
        <dbReference type="SAM" id="MobiDB-lite"/>
    </source>
</evidence>
<feature type="domain" description="C2H2-type" evidence="10">
    <location>
        <begin position="170"/>
        <end position="197"/>
    </location>
</feature>
<dbReference type="PROSITE" id="PS00028">
    <property type="entry name" value="ZINC_FINGER_C2H2_1"/>
    <property type="match status" value="1"/>
</dbReference>
<dbReference type="AlphaFoldDB" id="A0AA36GPN2"/>
<evidence type="ECO:0000313" key="11">
    <source>
        <dbReference type="EMBL" id="CAJ0595918.1"/>
    </source>
</evidence>
<gene>
    <name evidence="11" type="ORF">CYNAS_LOCUS7901</name>
</gene>
<evidence type="ECO:0000256" key="2">
    <source>
        <dbReference type="ARBA" id="ARBA00022723"/>
    </source>
</evidence>
<dbReference type="GO" id="GO:0005634">
    <property type="term" value="C:nucleus"/>
    <property type="evidence" value="ECO:0007669"/>
    <property type="project" value="UniProtKB-SubCell"/>
</dbReference>
<evidence type="ECO:0000256" key="1">
    <source>
        <dbReference type="ARBA" id="ARBA00004123"/>
    </source>
</evidence>
<keyword evidence="6" id="KW-0238">DNA-binding</keyword>
<dbReference type="PROSITE" id="PS50157">
    <property type="entry name" value="ZINC_FINGER_C2H2_2"/>
    <property type="match status" value="2"/>
</dbReference>
<dbReference type="PANTHER" id="PTHR24404:SF114">
    <property type="entry name" value="KLUMPFUSS, ISOFORM B-RELATED"/>
    <property type="match status" value="1"/>
</dbReference>
<dbReference type="SMART" id="SM00355">
    <property type="entry name" value="ZnF_C2H2"/>
    <property type="match status" value="4"/>
</dbReference>
<dbReference type="GO" id="GO:0000978">
    <property type="term" value="F:RNA polymerase II cis-regulatory region sequence-specific DNA binding"/>
    <property type="evidence" value="ECO:0007669"/>
    <property type="project" value="TreeGrafter"/>
</dbReference>
<dbReference type="GO" id="GO:0006357">
    <property type="term" value="P:regulation of transcription by RNA polymerase II"/>
    <property type="evidence" value="ECO:0007669"/>
    <property type="project" value="TreeGrafter"/>
</dbReference>
<sequence length="528" mass="58517">MSTICPSPSTPAFDLASFLSGALQLKRESQFMNGFGTFPTTPDILLGHNPISPVSPGSEGRKRRRGEVRILLLSRKFFPYLSFPTNWTTTPAIFFLNLLPLLSSNKIYLTKLRNSAANPANTLDGLVARRADDTHEPFQKRYLSEQEAIEGPDDEAEAKRMEKDPDVSTRTCSTCGYVGKWISEMIRHKRVHTNERPFKCRYCSRTSKWKADLIRHVAKTHGIRVVSKYSRSKAFDQTVTNLTNRDDDDKPRVYACEPDKVPERQKQLHSLQVEANPELARPEPLLPDKAPLSYRCSSCFFEQAGLSVLVHHLRTMHDKSPYECRCQAVFESIGDALNHATLSENCTSDDLILNVVPIYNNRNASMSSSESMSPTRYRSDSSPDSGVQGDLEDVEAGRTSATISKCTGDSESENTNNLLSSSSLYATSAASFLPSMDISTALLALQLPFMSDYLATMTSLMTTPPITPVAKPLAYKCAQCGMRLADVLAFVAHSRVHASSVLPLVDSNIVGGFAVQHDQKDEVVDVEM</sequence>
<reference evidence="11" key="1">
    <citation type="submission" date="2023-07" db="EMBL/GenBank/DDBJ databases">
        <authorList>
            <consortium name="CYATHOMIX"/>
        </authorList>
    </citation>
    <scope>NUCLEOTIDE SEQUENCE</scope>
    <source>
        <strain evidence="11">N/A</strain>
    </source>
</reference>
<keyword evidence="12" id="KW-1185">Reference proteome</keyword>
<evidence type="ECO:0000256" key="5">
    <source>
        <dbReference type="ARBA" id="ARBA00022833"/>
    </source>
</evidence>
<keyword evidence="7" id="KW-0539">Nucleus</keyword>